<dbReference type="KEGG" id="mhay:VK67_05730"/>
<feature type="domain" description="NTP pyrophosphohydrolase MazG-like" evidence="1">
    <location>
        <begin position="22"/>
        <end position="66"/>
    </location>
</feature>
<dbReference type="GeneID" id="67369178"/>
<accession>A0A249A0A7</accession>
<proteinExistence type="predicted"/>
<dbReference type="CDD" id="cd11540">
    <property type="entry name" value="NTP-PPase_u3"/>
    <property type="match status" value="1"/>
</dbReference>
<sequence>MQQLIKNIEQWAEDRNLINGSTPQKQMLKLMEEFGELCGGIARNNPEMIKDAIGDLIVVCIIKAKQEKQPIYPVQFENHRLNGYRFDISVAVHCLYDIERIKDRGKYSRFFGILHHLALINRFTLNDCLAHAYDQIKDRKGEMQAGIWVKEDDL</sequence>
<organism evidence="3 4">
    <name type="scientific">Mannheimia haemolytica</name>
    <name type="common">Pasteurella haemolytica</name>
    <dbReference type="NCBI Taxonomy" id="75985"/>
    <lineage>
        <taxon>Bacteria</taxon>
        <taxon>Pseudomonadati</taxon>
        <taxon>Pseudomonadota</taxon>
        <taxon>Gammaproteobacteria</taxon>
        <taxon>Pasteurellales</taxon>
        <taxon>Pasteurellaceae</taxon>
        <taxon>Mannheimia</taxon>
    </lineage>
</organism>
<dbReference type="Gene3D" id="1.10.287.1080">
    <property type="entry name" value="MazG-like"/>
    <property type="match status" value="1"/>
</dbReference>
<name>A0A249A0A7_MANHA</name>
<dbReference type="AlphaFoldDB" id="A0A249A0A7"/>
<protein>
    <recommendedName>
        <fullName evidence="1">NTP pyrophosphohydrolase MazG-like domain-containing protein</fullName>
    </recommendedName>
</protein>
<evidence type="ECO:0000313" key="3">
    <source>
        <dbReference type="EMBL" id="TRB70800.1"/>
    </source>
</evidence>
<evidence type="ECO:0000313" key="4">
    <source>
        <dbReference type="Proteomes" id="UP000315164"/>
    </source>
</evidence>
<dbReference type="EMBL" id="VAJB01000088">
    <property type="protein sequence ID" value="TRB70800.1"/>
    <property type="molecule type" value="Genomic_DNA"/>
</dbReference>
<gene>
    <name evidence="3" type="ORF">FEA53_13910</name>
    <name evidence="2" type="ORF">FEB89_13860</name>
</gene>
<dbReference type="SUPFAM" id="SSF101386">
    <property type="entry name" value="all-alpha NTP pyrophosphatases"/>
    <property type="match status" value="1"/>
</dbReference>
<dbReference type="EMBL" id="VAJI01000091">
    <property type="protein sequence ID" value="TRB33106.1"/>
    <property type="molecule type" value="Genomic_DNA"/>
</dbReference>
<evidence type="ECO:0000313" key="5">
    <source>
        <dbReference type="Proteomes" id="UP000318394"/>
    </source>
</evidence>
<dbReference type="Pfam" id="PF03819">
    <property type="entry name" value="MazG"/>
    <property type="match status" value="1"/>
</dbReference>
<dbReference type="Proteomes" id="UP000318394">
    <property type="component" value="Unassembled WGS sequence"/>
</dbReference>
<reference evidence="4 5" key="1">
    <citation type="journal article" date="2019" name="Vet. Microbiol.">
        <title>Genetic characterization of susceptible and multi-drug resistant Mannheimia haemolytica isolated from high-risk stocker calves prior to and after antimicrobial metaphylaxis.</title>
        <authorList>
            <person name="Snyder E.R."/>
            <person name="Alvarez-Narvaez S."/>
            <person name="Credille B.C."/>
        </authorList>
    </citation>
    <scope>NUCLEOTIDE SEQUENCE [LARGE SCALE GENOMIC DNA]</scope>
    <source>
        <strain evidence="3 4">UGA-R5-128-1</strain>
        <strain evidence="2 5">UGA-R7-163-1</strain>
    </source>
</reference>
<evidence type="ECO:0000313" key="2">
    <source>
        <dbReference type="EMBL" id="TRB33106.1"/>
    </source>
</evidence>
<dbReference type="RefSeq" id="WP_006250263.1">
    <property type="nucleotide sequence ID" value="NZ_CP011098.1"/>
</dbReference>
<dbReference type="KEGG" id="mhaq:WC39_05545"/>
<evidence type="ECO:0000259" key="1">
    <source>
        <dbReference type="Pfam" id="PF03819"/>
    </source>
</evidence>
<comment type="caution">
    <text evidence="3">The sequence shown here is derived from an EMBL/GenBank/DDBJ whole genome shotgun (WGS) entry which is preliminary data.</text>
</comment>
<keyword evidence="5" id="KW-1185">Reference proteome</keyword>
<dbReference type="Proteomes" id="UP000315164">
    <property type="component" value="Unassembled WGS sequence"/>
</dbReference>
<dbReference type="OrthoDB" id="5678293at2"/>
<dbReference type="InterPro" id="IPR004518">
    <property type="entry name" value="MazG-like_dom"/>
</dbReference>